<keyword evidence="8" id="KW-1133">Transmembrane helix</keyword>
<dbReference type="PANTHER" id="PTHR37739">
    <property type="entry name" value="KINESIN-LIKE PROTEIN KIN-12D"/>
    <property type="match status" value="1"/>
</dbReference>
<evidence type="ECO:0000256" key="8">
    <source>
        <dbReference type="SAM" id="Phobius"/>
    </source>
</evidence>
<keyword evidence="8" id="KW-0812">Transmembrane</keyword>
<evidence type="ECO:0000313" key="10">
    <source>
        <dbReference type="EMBL" id="KAK7266338.1"/>
    </source>
</evidence>
<feature type="binding site" evidence="7">
    <location>
        <begin position="108"/>
        <end position="115"/>
    </location>
    <ligand>
        <name>ATP</name>
        <dbReference type="ChEBI" id="CHEBI:30616"/>
    </ligand>
</feature>
<dbReference type="SMART" id="SM00129">
    <property type="entry name" value="KISc"/>
    <property type="match status" value="1"/>
</dbReference>
<keyword evidence="5 7" id="KW-0505">Motor protein</keyword>
<reference evidence="10 11" key="1">
    <citation type="submission" date="2024-01" db="EMBL/GenBank/DDBJ databases">
        <title>The genomes of 5 underutilized Papilionoideae crops provide insights into root nodulation and disease resistanc.</title>
        <authorList>
            <person name="Yuan L."/>
        </authorList>
    </citation>
    <scope>NUCLEOTIDE SEQUENCE [LARGE SCALE GENOMIC DNA]</scope>
    <source>
        <strain evidence="10">ZHUSHIDOU_FW_LH</strain>
        <tissue evidence="10">Leaf</tissue>
    </source>
</reference>
<evidence type="ECO:0000256" key="2">
    <source>
        <dbReference type="ARBA" id="ARBA00022741"/>
    </source>
</evidence>
<comment type="caution">
    <text evidence="10">The sequence shown here is derived from an EMBL/GenBank/DDBJ whole genome shotgun (WGS) entry which is preliminary data.</text>
</comment>
<dbReference type="GO" id="GO:0005874">
    <property type="term" value="C:microtubule"/>
    <property type="evidence" value="ECO:0007669"/>
    <property type="project" value="UniProtKB-KW"/>
</dbReference>
<accession>A0AAN9F297</accession>
<dbReference type="SUPFAM" id="SSF56104">
    <property type="entry name" value="SAICAR synthase-like"/>
    <property type="match status" value="1"/>
</dbReference>
<dbReference type="GO" id="GO:0005524">
    <property type="term" value="F:ATP binding"/>
    <property type="evidence" value="ECO:0007669"/>
    <property type="project" value="UniProtKB-UniRule"/>
</dbReference>
<dbReference type="Proteomes" id="UP001372338">
    <property type="component" value="Unassembled WGS sequence"/>
</dbReference>
<dbReference type="InterPro" id="IPR002498">
    <property type="entry name" value="PInositol-4-P-4/5-kinase_core"/>
</dbReference>
<sequence>MVIVVIQLQSILQYVNISALIAFAVLFGKVIIRMRPLSNAEISVQGYSKCVKQESCQPITWTGHPESQFTFDVVADENVSQEKLFKVAGIPMVENCTGGYNSCMFAYGQTGSGKTHTMLGDIEGGTRRHSVNCGMTPRIFEHLFSRIQKMNNKYKACNGIWKLRKIFQVDPTDYVLAICGDMSLGEFSSHGKSGSFFYLTQDDRFMIKTVKKSEVKGLITVGVVWCPPHYAEKITRHEEELGEKDKELNLTW</sequence>
<evidence type="ECO:0000259" key="9">
    <source>
        <dbReference type="PROSITE" id="PS50067"/>
    </source>
</evidence>
<dbReference type="InterPro" id="IPR036961">
    <property type="entry name" value="Kinesin_motor_dom_sf"/>
</dbReference>
<organism evidence="10 11">
    <name type="scientific">Crotalaria pallida</name>
    <name type="common">Smooth rattlebox</name>
    <name type="synonym">Crotalaria striata</name>
    <dbReference type="NCBI Taxonomy" id="3830"/>
    <lineage>
        <taxon>Eukaryota</taxon>
        <taxon>Viridiplantae</taxon>
        <taxon>Streptophyta</taxon>
        <taxon>Embryophyta</taxon>
        <taxon>Tracheophyta</taxon>
        <taxon>Spermatophyta</taxon>
        <taxon>Magnoliopsida</taxon>
        <taxon>eudicotyledons</taxon>
        <taxon>Gunneridae</taxon>
        <taxon>Pentapetalae</taxon>
        <taxon>rosids</taxon>
        <taxon>fabids</taxon>
        <taxon>Fabales</taxon>
        <taxon>Fabaceae</taxon>
        <taxon>Papilionoideae</taxon>
        <taxon>50 kb inversion clade</taxon>
        <taxon>genistoids sensu lato</taxon>
        <taxon>core genistoids</taxon>
        <taxon>Crotalarieae</taxon>
        <taxon>Crotalaria</taxon>
    </lineage>
</organism>
<evidence type="ECO:0000256" key="5">
    <source>
        <dbReference type="ARBA" id="ARBA00023175"/>
    </source>
</evidence>
<dbReference type="PROSITE" id="PS50067">
    <property type="entry name" value="KINESIN_MOTOR_2"/>
    <property type="match status" value="1"/>
</dbReference>
<keyword evidence="2 7" id="KW-0547">Nucleotide-binding</keyword>
<evidence type="ECO:0000256" key="3">
    <source>
        <dbReference type="ARBA" id="ARBA00022840"/>
    </source>
</evidence>
<gene>
    <name evidence="10" type="ORF">RIF29_18981</name>
</gene>
<dbReference type="AlphaFoldDB" id="A0AAN9F297"/>
<dbReference type="Gene3D" id="3.40.850.10">
    <property type="entry name" value="Kinesin motor domain"/>
    <property type="match status" value="1"/>
</dbReference>
<comment type="similarity">
    <text evidence="6">Belongs to the TRAFAC class myosin-kinesin ATPase superfamily. Kinesin family. KIN-12 subfamily.</text>
</comment>
<dbReference type="GO" id="GO:0007018">
    <property type="term" value="P:microtubule-based movement"/>
    <property type="evidence" value="ECO:0007669"/>
    <property type="project" value="InterPro"/>
</dbReference>
<dbReference type="Pfam" id="PF00225">
    <property type="entry name" value="Kinesin"/>
    <property type="match status" value="1"/>
</dbReference>
<protein>
    <recommendedName>
        <fullName evidence="9">Kinesin motor domain-containing protein</fullName>
    </recommendedName>
</protein>
<evidence type="ECO:0000256" key="1">
    <source>
        <dbReference type="ARBA" id="ARBA00022701"/>
    </source>
</evidence>
<feature type="transmembrane region" description="Helical" evidence="8">
    <location>
        <begin position="12"/>
        <end position="32"/>
    </location>
</feature>
<dbReference type="GO" id="GO:0052742">
    <property type="term" value="F:phosphatidylinositol kinase activity"/>
    <property type="evidence" value="ECO:0007669"/>
    <property type="project" value="InterPro"/>
</dbReference>
<dbReference type="InterPro" id="IPR001752">
    <property type="entry name" value="Kinesin_motor_dom"/>
</dbReference>
<dbReference type="InterPro" id="IPR044986">
    <property type="entry name" value="KIF15/KIN-12"/>
</dbReference>
<name>A0AAN9F297_CROPI</name>
<evidence type="ECO:0000256" key="4">
    <source>
        <dbReference type="ARBA" id="ARBA00023054"/>
    </source>
</evidence>
<feature type="domain" description="Kinesin motor" evidence="9">
    <location>
        <begin position="27"/>
        <end position="252"/>
    </location>
</feature>
<keyword evidence="1" id="KW-0493">Microtubule</keyword>
<dbReference type="GO" id="GO:0003777">
    <property type="term" value="F:microtubule motor activity"/>
    <property type="evidence" value="ECO:0007669"/>
    <property type="project" value="InterPro"/>
</dbReference>
<dbReference type="EMBL" id="JAYWIO010000004">
    <property type="protein sequence ID" value="KAK7266338.1"/>
    <property type="molecule type" value="Genomic_DNA"/>
</dbReference>
<keyword evidence="3 7" id="KW-0067">ATP-binding</keyword>
<dbReference type="GO" id="GO:0046488">
    <property type="term" value="P:phosphatidylinositol metabolic process"/>
    <property type="evidence" value="ECO:0007669"/>
    <property type="project" value="InterPro"/>
</dbReference>
<dbReference type="Gene3D" id="3.30.800.10">
    <property type="entry name" value="Phosphatidylinositol Phosphate Kinase II Beta"/>
    <property type="match status" value="1"/>
</dbReference>
<dbReference type="InterPro" id="IPR027484">
    <property type="entry name" value="PInositol-4-P-5-kinase_N"/>
</dbReference>
<dbReference type="PANTHER" id="PTHR37739:SF14">
    <property type="entry name" value="KINESIN-LIKE PROTEIN KIN-12E"/>
    <property type="match status" value="1"/>
</dbReference>
<dbReference type="GO" id="GO:0008017">
    <property type="term" value="F:microtubule binding"/>
    <property type="evidence" value="ECO:0007669"/>
    <property type="project" value="InterPro"/>
</dbReference>
<keyword evidence="4" id="KW-0175">Coiled coil</keyword>
<proteinExistence type="inferred from homology"/>
<dbReference type="Pfam" id="PF01504">
    <property type="entry name" value="PIP5K"/>
    <property type="match status" value="1"/>
</dbReference>
<keyword evidence="8" id="KW-0472">Membrane</keyword>
<evidence type="ECO:0000313" key="11">
    <source>
        <dbReference type="Proteomes" id="UP001372338"/>
    </source>
</evidence>
<evidence type="ECO:0000256" key="7">
    <source>
        <dbReference type="PROSITE-ProRule" id="PRU00283"/>
    </source>
</evidence>
<evidence type="ECO:0000256" key="6">
    <source>
        <dbReference type="ARBA" id="ARBA00034488"/>
    </source>
</evidence>
<keyword evidence="11" id="KW-1185">Reference proteome</keyword>
<dbReference type="InterPro" id="IPR027417">
    <property type="entry name" value="P-loop_NTPase"/>
</dbReference>
<dbReference type="SUPFAM" id="SSF52540">
    <property type="entry name" value="P-loop containing nucleoside triphosphate hydrolases"/>
    <property type="match status" value="1"/>
</dbReference>